<keyword evidence="1" id="KW-0677">Repeat</keyword>
<reference evidence="5 6" key="1">
    <citation type="submission" date="2017-08" db="EMBL/GenBank/DDBJ databases">
        <title>Acidophilic green algal genome provides insights into adaptation to an acidic environment.</title>
        <authorList>
            <person name="Hirooka S."/>
            <person name="Hirose Y."/>
            <person name="Kanesaki Y."/>
            <person name="Higuchi S."/>
            <person name="Fujiwara T."/>
            <person name="Onuma R."/>
            <person name="Era A."/>
            <person name="Ohbayashi R."/>
            <person name="Uzuka A."/>
            <person name="Nozaki H."/>
            <person name="Yoshikawa H."/>
            <person name="Miyagishima S.Y."/>
        </authorList>
    </citation>
    <scope>NUCLEOTIDE SEQUENCE [LARGE SCALE GENOMIC DNA]</scope>
    <source>
        <strain evidence="5 6">NIES-2499</strain>
    </source>
</reference>
<dbReference type="Gene3D" id="1.25.40.20">
    <property type="entry name" value="Ankyrin repeat-containing domain"/>
    <property type="match status" value="1"/>
</dbReference>
<dbReference type="InterPro" id="IPR036770">
    <property type="entry name" value="Ankyrin_rpt-contain_sf"/>
</dbReference>
<evidence type="ECO:0000313" key="5">
    <source>
        <dbReference type="EMBL" id="GAX78803.1"/>
    </source>
</evidence>
<gene>
    <name evidence="5" type="ORF">CEUSTIGMA_g6240.t1</name>
</gene>
<dbReference type="PANTHER" id="PTHR24171">
    <property type="entry name" value="ANKYRIN REPEAT DOMAIN-CONTAINING PROTEIN 39-RELATED"/>
    <property type="match status" value="1"/>
</dbReference>
<dbReference type="Proteomes" id="UP000232323">
    <property type="component" value="Unassembled WGS sequence"/>
</dbReference>
<dbReference type="Pfam" id="PF12796">
    <property type="entry name" value="Ank_2"/>
    <property type="match status" value="1"/>
</dbReference>
<dbReference type="InterPro" id="IPR013083">
    <property type="entry name" value="Znf_RING/FYVE/PHD"/>
</dbReference>
<keyword evidence="6" id="KW-1185">Reference proteome</keyword>
<dbReference type="AlphaFoldDB" id="A0A250X6T5"/>
<dbReference type="STRING" id="1157962.A0A250X6T5"/>
<accession>A0A250X6T5</accession>
<dbReference type="Gene3D" id="3.30.40.10">
    <property type="entry name" value="Zinc/RING finger domain, C3HC4 (zinc finger)"/>
    <property type="match status" value="1"/>
</dbReference>
<sequence length="581" mass="61905">MGNQNSISGPEEFVAACASNRFDDVQTYINSVYSERLTHILADAKDKDGKNCLIITVIYGHEKLAELLLRHGADVHVASKGGTALHEAAARRNQAMVELLLRYGADPFLVNAVGETPMESAVVSGAVKIVRLFEMKADFAGKVDVQWNKLGGLAHGYRKRHVVVLPYRLQPINSSRPSEVRRQIWIHGTGKHSILPKCRMWLDGATAYQAGLAEAVLRLHPSFSQPVGKVFTRFCQGYCLFIRRCKQDGHQGAAYPTPLSPADSPLRPSSSQSAMQAAWTQLLHLCNVDALHSSGNLRIATFLDKRASSGSPVPAGSLPQLHLIFYSEEQQVSYTASNPVIGLGREDMTPLSRHARVPMDSLFLPQAPFNHAGATLAMEAASALPGESDQEFAARLAAIALTVAPETLLPTAVPSTLIHVQPLTYFSGLSMHRAGFCESENGSYLTATTTQSSASGGGSTALSMPSDGGGSIADVSNGGSGGDGSTGVYAPSSFGSVAIFQQDEPSDDKVRSCGLPSALSSAPPLPEEPTCVICLSAPPHAGFLHGATVHRCVCVMCSLKIKVGDSCPMCRVKVEKVLDIF</sequence>
<evidence type="ECO:0000256" key="3">
    <source>
        <dbReference type="PROSITE-ProRule" id="PRU00023"/>
    </source>
</evidence>
<feature type="repeat" description="ANK" evidence="3">
    <location>
        <begin position="48"/>
        <end position="80"/>
    </location>
</feature>
<dbReference type="PANTHER" id="PTHR24171:SF9">
    <property type="entry name" value="ANKYRIN REPEAT DOMAIN-CONTAINING PROTEIN 39"/>
    <property type="match status" value="1"/>
</dbReference>
<keyword evidence="2 3" id="KW-0040">ANK repeat</keyword>
<comment type="caution">
    <text evidence="5">The sequence shown here is derived from an EMBL/GenBank/DDBJ whole genome shotgun (WGS) entry which is preliminary data.</text>
</comment>
<dbReference type="PROSITE" id="PS50297">
    <property type="entry name" value="ANK_REP_REGION"/>
    <property type="match status" value="2"/>
</dbReference>
<proteinExistence type="predicted"/>
<dbReference type="Pfam" id="PF13920">
    <property type="entry name" value="zf-C3HC4_3"/>
    <property type="match status" value="1"/>
</dbReference>
<dbReference type="InterPro" id="IPR002110">
    <property type="entry name" value="Ankyrin_rpt"/>
</dbReference>
<name>A0A250X6T5_9CHLO</name>
<protein>
    <submittedName>
        <fullName evidence="5">Uncharacterized protein</fullName>
    </submittedName>
</protein>
<evidence type="ECO:0000313" key="6">
    <source>
        <dbReference type="Proteomes" id="UP000232323"/>
    </source>
</evidence>
<organism evidence="5 6">
    <name type="scientific">Chlamydomonas eustigma</name>
    <dbReference type="NCBI Taxonomy" id="1157962"/>
    <lineage>
        <taxon>Eukaryota</taxon>
        <taxon>Viridiplantae</taxon>
        <taxon>Chlorophyta</taxon>
        <taxon>core chlorophytes</taxon>
        <taxon>Chlorophyceae</taxon>
        <taxon>CS clade</taxon>
        <taxon>Chlamydomonadales</taxon>
        <taxon>Chlamydomonadaceae</taxon>
        <taxon>Chlamydomonas</taxon>
    </lineage>
</organism>
<dbReference type="PROSITE" id="PS50088">
    <property type="entry name" value="ANK_REPEAT"/>
    <property type="match status" value="2"/>
</dbReference>
<dbReference type="OrthoDB" id="530366at2759"/>
<dbReference type="SUPFAM" id="SSF48403">
    <property type="entry name" value="Ankyrin repeat"/>
    <property type="match status" value="1"/>
</dbReference>
<evidence type="ECO:0000256" key="2">
    <source>
        <dbReference type="ARBA" id="ARBA00023043"/>
    </source>
</evidence>
<dbReference type="EMBL" id="BEGY01000036">
    <property type="protein sequence ID" value="GAX78803.1"/>
    <property type="molecule type" value="Genomic_DNA"/>
</dbReference>
<feature type="repeat" description="ANK" evidence="3">
    <location>
        <begin position="80"/>
        <end position="112"/>
    </location>
</feature>
<feature type="region of interest" description="Disordered" evidence="4">
    <location>
        <begin position="448"/>
        <end position="477"/>
    </location>
</feature>
<dbReference type="SMART" id="SM00248">
    <property type="entry name" value="ANK"/>
    <property type="match status" value="3"/>
</dbReference>
<evidence type="ECO:0000256" key="4">
    <source>
        <dbReference type="SAM" id="MobiDB-lite"/>
    </source>
</evidence>
<evidence type="ECO:0000256" key="1">
    <source>
        <dbReference type="ARBA" id="ARBA00022737"/>
    </source>
</evidence>